<dbReference type="Pfam" id="PF01124">
    <property type="entry name" value="MAPEG"/>
    <property type="match status" value="1"/>
</dbReference>
<evidence type="ECO:0000256" key="1">
    <source>
        <dbReference type="ARBA" id="ARBA00004370"/>
    </source>
</evidence>
<evidence type="ECO:0000256" key="3">
    <source>
        <dbReference type="ARBA" id="ARBA00022989"/>
    </source>
</evidence>
<evidence type="ECO:0000256" key="2">
    <source>
        <dbReference type="ARBA" id="ARBA00022692"/>
    </source>
</evidence>
<evidence type="ECO:0000313" key="6">
    <source>
        <dbReference type="EMBL" id="OZJ04179.1"/>
    </source>
</evidence>
<dbReference type="EMBL" id="MVBO01000050">
    <property type="protein sequence ID" value="OZJ04179.1"/>
    <property type="molecule type" value="Genomic_DNA"/>
</dbReference>
<keyword evidence="3 5" id="KW-1133">Transmembrane helix</keyword>
<dbReference type="OrthoDB" id="19091at2759"/>
<comment type="subcellular location">
    <subcellularLocation>
        <location evidence="1">Membrane</location>
    </subcellularLocation>
</comment>
<dbReference type="GO" id="GO:0016020">
    <property type="term" value="C:membrane"/>
    <property type="evidence" value="ECO:0007669"/>
    <property type="project" value="UniProtKB-SubCell"/>
</dbReference>
<dbReference type="Gene3D" id="1.20.120.550">
    <property type="entry name" value="Membrane associated eicosanoid/glutathione metabolism-like domain"/>
    <property type="match status" value="1"/>
</dbReference>
<evidence type="ECO:0000256" key="5">
    <source>
        <dbReference type="SAM" id="Phobius"/>
    </source>
</evidence>
<keyword evidence="2 5" id="KW-0812">Transmembrane</keyword>
<name>A0A261Y0M6_9FUNG</name>
<dbReference type="PANTHER" id="PTHR35814:SF1">
    <property type="entry name" value="GLUTATHIONE S-TRANSFERASE-RELATED"/>
    <property type="match status" value="1"/>
</dbReference>
<dbReference type="AlphaFoldDB" id="A0A261Y0M6"/>
<keyword evidence="4 5" id="KW-0472">Membrane</keyword>
<dbReference type="InterPro" id="IPR023352">
    <property type="entry name" value="MAPEG-like_dom_sf"/>
</dbReference>
<evidence type="ECO:0000313" key="7">
    <source>
        <dbReference type="Proteomes" id="UP000242875"/>
    </source>
</evidence>
<dbReference type="PANTHER" id="PTHR35814">
    <property type="match status" value="1"/>
</dbReference>
<proteinExistence type="predicted"/>
<dbReference type="InterPro" id="IPR001129">
    <property type="entry name" value="Membr-assoc_MAPEG"/>
</dbReference>
<evidence type="ECO:0000256" key="4">
    <source>
        <dbReference type="ARBA" id="ARBA00023136"/>
    </source>
</evidence>
<dbReference type="SUPFAM" id="SSF161084">
    <property type="entry name" value="MAPEG domain-like"/>
    <property type="match status" value="1"/>
</dbReference>
<dbReference type="Proteomes" id="UP000242875">
    <property type="component" value="Unassembled WGS sequence"/>
</dbReference>
<reference evidence="6 7" key="1">
    <citation type="journal article" date="2017" name="Mycologia">
        <title>Bifiguratus adelaidae, gen. et sp. nov., a new member of Mucoromycotina in endophytic and soil-dwelling habitats.</title>
        <authorList>
            <person name="Torres-Cruz T.J."/>
            <person name="Billingsley Tobias T.L."/>
            <person name="Almatruk M."/>
            <person name="Hesse C."/>
            <person name="Kuske C.R."/>
            <person name="Desiro A."/>
            <person name="Benucci G.M."/>
            <person name="Bonito G."/>
            <person name="Stajich J.E."/>
            <person name="Dunlap C."/>
            <person name="Arnold A.E."/>
            <person name="Porras-Alfaro A."/>
        </authorList>
    </citation>
    <scope>NUCLEOTIDE SEQUENCE [LARGE SCALE GENOMIC DNA]</scope>
    <source>
        <strain evidence="6 7">AZ0501</strain>
    </source>
</reference>
<gene>
    <name evidence="6" type="ORF">BZG36_02167</name>
</gene>
<comment type="caution">
    <text evidence="6">The sequence shown here is derived from an EMBL/GenBank/DDBJ whole genome shotgun (WGS) entry which is preliminary data.</text>
</comment>
<organism evidence="6 7">
    <name type="scientific">Bifiguratus adelaidae</name>
    <dbReference type="NCBI Taxonomy" id="1938954"/>
    <lineage>
        <taxon>Eukaryota</taxon>
        <taxon>Fungi</taxon>
        <taxon>Fungi incertae sedis</taxon>
        <taxon>Mucoromycota</taxon>
        <taxon>Mucoromycotina</taxon>
        <taxon>Endogonomycetes</taxon>
        <taxon>Endogonales</taxon>
        <taxon>Endogonales incertae sedis</taxon>
        <taxon>Bifiguratus</taxon>
    </lineage>
</organism>
<accession>A0A261Y0M6</accession>
<feature type="transmembrane region" description="Helical" evidence="5">
    <location>
        <begin position="127"/>
        <end position="148"/>
    </location>
</feature>
<sequence>MPVILPVTAAYSCLFAGYSAFLSLRVSKYRGDTGIMIGDGQAAFDTPAKPGKTITPKDLYAAIRAHANFAENVPFALTLIALLELNGGSRRSVHALLATLLTARILHSEAGIRAENNLAFGRPVGTLASTAVIVVAGYLNAALAWPVVRRQLQ</sequence>
<keyword evidence="7" id="KW-1185">Reference proteome</keyword>
<protein>
    <submittedName>
        <fullName evidence="6">Uncharacterized protein</fullName>
    </submittedName>
</protein>